<keyword evidence="6" id="KW-0408">Iron</keyword>
<dbReference type="PANTHER" id="PTHR43177">
    <property type="entry name" value="PROTEIN NRFC"/>
    <property type="match status" value="1"/>
</dbReference>
<evidence type="ECO:0000313" key="10">
    <source>
        <dbReference type="Proteomes" id="UP000662088"/>
    </source>
</evidence>
<protein>
    <submittedName>
        <fullName evidence="9">4Fe-4S dicluster domain-containing protein</fullName>
    </submittedName>
</protein>
<keyword evidence="1" id="KW-0813">Transport</keyword>
<reference evidence="9" key="1">
    <citation type="submission" date="2020-08" db="EMBL/GenBank/DDBJ databases">
        <title>Genome public.</title>
        <authorList>
            <person name="Liu C."/>
            <person name="Sun Q."/>
        </authorList>
    </citation>
    <scope>NUCLEOTIDE SEQUENCE</scope>
    <source>
        <strain evidence="9">NSJ-42</strain>
    </source>
</reference>
<dbReference type="RefSeq" id="WP_022166567.1">
    <property type="nucleotide sequence ID" value="NZ_JACOOQ010000002.1"/>
</dbReference>
<evidence type="ECO:0000256" key="1">
    <source>
        <dbReference type="ARBA" id="ARBA00022448"/>
    </source>
</evidence>
<keyword evidence="5" id="KW-0249">Electron transport</keyword>
<gene>
    <name evidence="9" type="ORF">H8R92_02390</name>
</gene>
<dbReference type="Pfam" id="PF13247">
    <property type="entry name" value="Fer4_11"/>
    <property type="match status" value="1"/>
</dbReference>
<keyword evidence="7" id="KW-0411">Iron-sulfur</keyword>
<comment type="caution">
    <text evidence="9">The sequence shown here is derived from an EMBL/GenBank/DDBJ whole genome shotgun (WGS) entry which is preliminary data.</text>
</comment>
<organism evidence="9 10">
    <name type="scientific">Clostridium lentum</name>
    <dbReference type="NCBI Taxonomy" id="2763037"/>
    <lineage>
        <taxon>Bacteria</taxon>
        <taxon>Bacillati</taxon>
        <taxon>Bacillota</taxon>
        <taxon>Clostridia</taxon>
        <taxon>Eubacteriales</taxon>
        <taxon>Clostridiaceae</taxon>
        <taxon>Clostridium</taxon>
    </lineage>
</organism>
<dbReference type="GO" id="GO:0046872">
    <property type="term" value="F:metal ion binding"/>
    <property type="evidence" value="ECO:0007669"/>
    <property type="project" value="UniProtKB-KW"/>
</dbReference>
<evidence type="ECO:0000259" key="8">
    <source>
        <dbReference type="PROSITE" id="PS51379"/>
    </source>
</evidence>
<keyword evidence="3" id="KW-0479">Metal-binding</keyword>
<feature type="domain" description="4Fe-4S ferredoxin-type" evidence="8">
    <location>
        <begin position="102"/>
        <end position="133"/>
    </location>
</feature>
<dbReference type="CDD" id="cd10563">
    <property type="entry name" value="CooF_like"/>
    <property type="match status" value="1"/>
</dbReference>
<dbReference type="AlphaFoldDB" id="A0A8I0DNM5"/>
<feature type="domain" description="4Fe-4S ferredoxin-type" evidence="8">
    <location>
        <begin position="2"/>
        <end position="31"/>
    </location>
</feature>
<dbReference type="Proteomes" id="UP000662088">
    <property type="component" value="Unassembled WGS sequence"/>
</dbReference>
<dbReference type="SUPFAM" id="SSF54862">
    <property type="entry name" value="4Fe-4S ferredoxins"/>
    <property type="match status" value="1"/>
</dbReference>
<accession>A0A8I0DNM5</accession>
<dbReference type="PROSITE" id="PS51379">
    <property type="entry name" value="4FE4S_FER_2"/>
    <property type="match status" value="3"/>
</dbReference>
<dbReference type="EMBL" id="JACOOQ010000002">
    <property type="protein sequence ID" value="MBC5639296.1"/>
    <property type="molecule type" value="Genomic_DNA"/>
</dbReference>
<evidence type="ECO:0000256" key="6">
    <source>
        <dbReference type="ARBA" id="ARBA00023004"/>
    </source>
</evidence>
<dbReference type="GO" id="GO:0051539">
    <property type="term" value="F:4 iron, 4 sulfur cluster binding"/>
    <property type="evidence" value="ECO:0007669"/>
    <property type="project" value="UniProtKB-KW"/>
</dbReference>
<sequence length="135" mass="15046">MKRIKIDRSKCVGCLTCTTACIVSHSSEDTRSRITIDSNKKYAPIFCRHCDKPECVFTCMSGAMSKDKETGEVTYDKTKCASCYMCIMACPYGVLKADSRTNKQIMKCDHCKHAGSPQCVEKCPMGAITFEEVNK</sequence>
<keyword evidence="2" id="KW-0004">4Fe-4S</keyword>
<dbReference type="Gene3D" id="3.30.70.20">
    <property type="match status" value="2"/>
</dbReference>
<keyword evidence="4" id="KW-0677">Repeat</keyword>
<dbReference type="InterPro" id="IPR017900">
    <property type="entry name" value="4Fe4S_Fe_S_CS"/>
</dbReference>
<feature type="domain" description="4Fe-4S ferredoxin-type" evidence="8">
    <location>
        <begin position="71"/>
        <end position="100"/>
    </location>
</feature>
<evidence type="ECO:0000256" key="5">
    <source>
        <dbReference type="ARBA" id="ARBA00022982"/>
    </source>
</evidence>
<evidence type="ECO:0000313" key="9">
    <source>
        <dbReference type="EMBL" id="MBC5639296.1"/>
    </source>
</evidence>
<name>A0A8I0DNM5_9CLOT</name>
<evidence type="ECO:0000256" key="4">
    <source>
        <dbReference type="ARBA" id="ARBA00022737"/>
    </source>
</evidence>
<dbReference type="PROSITE" id="PS00198">
    <property type="entry name" value="4FE4S_FER_1"/>
    <property type="match status" value="1"/>
</dbReference>
<evidence type="ECO:0000256" key="7">
    <source>
        <dbReference type="ARBA" id="ARBA00023014"/>
    </source>
</evidence>
<evidence type="ECO:0000256" key="2">
    <source>
        <dbReference type="ARBA" id="ARBA00022485"/>
    </source>
</evidence>
<dbReference type="InterPro" id="IPR050954">
    <property type="entry name" value="ET_IronSulfur_Cluster-Binding"/>
</dbReference>
<keyword evidence="10" id="KW-1185">Reference proteome</keyword>
<evidence type="ECO:0000256" key="3">
    <source>
        <dbReference type="ARBA" id="ARBA00022723"/>
    </source>
</evidence>
<dbReference type="InterPro" id="IPR017896">
    <property type="entry name" value="4Fe4S_Fe-S-bd"/>
</dbReference>
<dbReference type="PANTHER" id="PTHR43177:SF5">
    <property type="entry name" value="ANAEROBIC DIMETHYL SULFOXIDE REDUCTASE CHAIN B-RELATED"/>
    <property type="match status" value="1"/>
</dbReference>
<proteinExistence type="predicted"/>